<gene>
    <name evidence="1" type="ORF">FHW18_004908</name>
</gene>
<keyword evidence="2" id="KW-1185">Reference proteome</keyword>
<proteinExistence type="predicted"/>
<dbReference type="EMBL" id="JACBYR010000002">
    <property type="protein sequence ID" value="NYE85601.1"/>
    <property type="molecule type" value="Genomic_DNA"/>
</dbReference>
<dbReference type="AlphaFoldDB" id="A0A7Y9IYR0"/>
<name>A0A7Y9IYR0_9BURK</name>
<comment type="caution">
    <text evidence="1">The sequence shown here is derived from an EMBL/GenBank/DDBJ whole genome shotgun (WGS) entry which is preliminary data.</text>
</comment>
<dbReference type="RefSeq" id="WP_179589662.1">
    <property type="nucleotide sequence ID" value="NZ_JACBYR010000002.1"/>
</dbReference>
<evidence type="ECO:0000313" key="2">
    <source>
        <dbReference type="Proteomes" id="UP000542125"/>
    </source>
</evidence>
<dbReference type="Proteomes" id="UP000542125">
    <property type="component" value="Unassembled WGS sequence"/>
</dbReference>
<dbReference type="InterPro" id="IPR021549">
    <property type="entry name" value="DUF2894"/>
</dbReference>
<evidence type="ECO:0000313" key="1">
    <source>
        <dbReference type="EMBL" id="NYE85601.1"/>
    </source>
</evidence>
<accession>A0A7Y9IYR0</accession>
<reference evidence="1 2" key="1">
    <citation type="submission" date="2020-07" db="EMBL/GenBank/DDBJ databases">
        <title>Genomic Encyclopedia of Type Strains, Phase IV (KMG-V): Genome sequencing to study the core and pangenomes of soil and plant-associated prokaryotes.</title>
        <authorList>
            <person name="Whitman W."/>
        </authorList>
    </citation>
    <scope>NUCLEOTIDE SEQUENCE [LARGE SCALE GENOMIC DNA]</scope>
    <source>
        <strain evidence="1 2">SAS40</strain>
    </source>
</reference>
<organism evidence="1 2">
    <name type="scientific">Pigmentiphaga litoralis</name>
    <dbReference type="NCBI Taxonomy" id="516702"/>
    <lineage>
        <taxon>Bacteria</taxon>
        <taxon>Pseudomonadati</taxon>
        <taxon>Pseudomonadota</taxon>
        <taxon>Betaproteobacteria</taxon>
        <taxon>Burkholderiales</taxon>
        <taxon>Alcaligenaceae</taxon>
        <taxon>Pigmentiphaga</taxon>
    </lineage>
</organism>
<evidence type="ECO:0008006" key="3">
    <source>
        <dbReference type="Google" id="ProtNLM"/>
    </source>
</evidence>
<dbReference type="Pfam" id="PF11445">
    <property type="entry name" value="DUF2894"/>
    <property type="match status" value="1"/>
</dbReference>
<sequence length="238" mass="25713">MTVDPDASALDIASRLADWREHGADRIDPLRFHLIEALARRAAGQGGAARRVLDARLRDLIAAYETLVAQAGAGSASADPVARAATALAAGSAPAAATASALPTARRPLVDLLNYIQQQTAESDAHRTLRKVALQRATYPELPEIDYFRDALSKVSTNRQVRQSLERVPENAGPLNSSHLVHRSLLMMRELSPGYLRHFLAYVDGLSWMEQVNAFGMPMGKDAAKPGAARKTSRAKAK</sequence>
<protein>
    <recommendedName>
        <fullName evidence="3">DUF2894 domain-containing protein</fullName>
    </recommendedName>
</protein>